<gene>
    <name evidence="1" type="ORF">GCM10010832_18650</name>
</gene>
<evidence type="ECO:0000313" key="2">
    <source>
        <dbReference type="Proteomes" id="UP000599179"/>
    </source>
</evidence>
<reference evidence="2" key="1">
    <citation type="journal article" date="2019" name="Int. J. Syst. Evol. Microbiol.">
        <title>The Global Catalogue of Microorganisms (GCM) 10K type strain sequencing project: providing services to taxonomists for standard genome sequencing and annotation.</title>
        <authorList>
            <consortium name="The Broad Institute Genomics Platform"/>
            <consortium name="The Broad Institute Genome Sequencing Center for Infectious Disease"/>
            <person name="Wu L."/>
            <person name="Ma J."/>
        </authorList>
    </citation>
    <scope>NUCLEOTIDE SEQUENCE [LARGE SCALE GENOMIC DNA]</scope>
    <source>
        <strain evidence="2">CGMCC 1.12931</strain>
    </source>
</reference>
<evidence type="ECO:0008006" key="3">
    <source>
        <dbReference type="Google" id="ProtNLM"/>
    </source>
</evidence>
<evidence type="ECO:0000313" key="1">
    <source>
        <dbReference type="EMBL" id="GGE38646.1"/>
    </source>
</evidence>
<dbReference type="EMBL" id="BMGM01000007">
    <property type="protein sequence ID" value="GGE38646.1"/>
    <property type="molecule type" value="Genomic_DNA"/>
</dbReference>
<name>A0ABQ1SGA8_9FLAO</name>
<organism evidence="1 2">
    <name type="scientific">Psychroflexus planctonicus</name>
    <dbReference type="NCBI Taxonomy" id="1526575"/>
    <lineage>
        <taxon>Bacteria</taxon>
        <taxon>Pseudomonadati</taxon>
        <taxon>Bacteroidota</taxon>
        <taxon>Flavobacteriia</taxon>
        <taxon>Flavobacteriales</taxon>
        <taxon>Flavobacteriaceae</taxon>
        <taxon>Psychroflexus</taxon>
    </lineage>
</organism>
<sequence length="53" mass="5798">MNQSQAQASSTDLESALGFSETVNDVPEAPIDNLLYTTLLVGGILGFRKFYFQ</sequence>
<keyword evidence="2" id="KW-1185">Reference proteome</keyword>
<dbReference type="RefSeq" id="WP_188458838.1">
    <property type="nucleotide sequence ID" value="NZ_BMGM01000007.1"/>
</dbReference>
<accession>A0ABQ1SGA8</accession>
<comment type="caution">
    <text evidence="1">The sequence shown here is derived from an EMBL/GenBank/DDBJ whole genome shotgun (WGS) entry which is preliminary data.</text>
</comment>
<dbReference type="Proteomes" id="UP000599179">
    <property type="component" value="Unassembled WGS sequence"/>
</dbReference>
<proteinExistence type="predicted"/>
<protein>
    <recommendedName>
        <fullName evidence="3">TM2 domain-containing protein</fullName>
    </recommendedName>
</protein>